<evidence type="ECO:0000256" key="8">
    <source>
        <dbReference type="ARBA" id="ARBA00023288"/>
    </source>
</evidence>
<evidence type="ECO:0000313" key="12">
    <source>
        <dbReference type="EMBL" id="KCW84190.1"/>
    </source>
</evidence>
<feature type="compositionally biased region" description="Low complexity" evidence="9">
    <location>
        <begin position="121"/>
        <end position="147"/>
    </location>
</feature>
<dbReference type="InParanoid" id="A0A059D1U1"/>
<dbReference type="InterPro" id="IPR036312">
    <property type="entry name" value="Bifun_inhib/LTP/seed_sf"/>
</dbReference>
<dbReference type="GO" id="GO:0005886">
    <property type="term" value="C:plasma membrane"/>
    <property type="evidence" value="ECO:0007669"/>
    <property type="project" value="UniProtKB-SubCell"/>
</dbReference>
<dbReference type="GO" id="GO:0098552">
    <property type="term" value="C:side of membrane"/>
    <property type="evidence" value="ECO:0007669"/>
    <property type="project" value="UniProtKB-KW"/>
</dbReference>
<comment type="subcellular location">
    <subcellularLocation>
        <location evidence="1">Cell membrane</location>
        <topology evidence="1">Lipid-anchor</topology>
        <topology evidence="1">GPI-anchor</topology>
    </subcellularLocation>
</comment>
<dbReference type="eggNOG" id="ENOG502RZXE">
    <property type="taxonomic scope" value="Eukaryota"/>
</dbReference>
<dbReference type="Gramene" id="KCW84190">
    <property type="protein sequence ID" value="KCW84190"/>
    <property type="gene ID" value="EUGRSUZ_B01055"/>
</dbReference>
<dbReference type="CDD" id="cd00010">
    <property type="entry name" value="AAI_LTSS"/>
    <property type="match status" value="1"/>
</dbReference>
<keyword evidence="5 10" id="KW-0732">Signal</keyword>
<keyword evidence="6" id="KW-1015">Disulfide bond</keyword>
<dbReference type="PANTHER" id="PTHR33044">
    <property type="entry name" value="BIFUNCTIONAL INHIBITOR/LIPID-TRANSFER PROTEIN/SEED STORAGE 2S ALBUMIN SUPERFAMILY PROTEIN-RELATED"/>
    <property type="match status" value="1"/>
</dbReference>
<evidence type="ECO:0000256" key="3">
    <source>
        <dbReference type="ARBA" id="ARBA00022475"/>
    </source>
</evidence>
<dbReference type="STRING" id="71139.A0A059D1U1"/>
<evidence type="ECO:0000256" key="10">
    <source>
        <dbReference type="SAM" id="SignalP"/>
    </source>
</evidence>
<dbReference type="InterPro" id="IPR016140">
    <property type="entry name" value="Bifunc_inhib/LTP/seed_store"/>
</dbReference>
<keyword evidence="8" id="KW-0449">Lipoprotein</keyword>
<evidence type="ECO:0000256" key="7">
    <source>
        <dbReference type="ARBA" id="ARBA00023180"/>
    </source>
</evidence>
<sequence length="216" mass="21633">MKHFRPLSLSLPLLAMAIALSITTVPVRGQITTPCTPSMISSFTPCLNFVTNSSLNGTSPTSSCCSSLKSLTSGGMGCLCLIVGGGIPFQMPINRTLAISLPRACNMPSVPLQCKATGAPLPAPGPATLGPTLSPSSSPAGSPLGSTDPQPDSPALAPESNTPPLLTPPSPGVTSVTPTTTTGSRSGVNPSAASPSSVFSPALLLVTLASAFLKYC</sequence>
<dbReference type="FunFam" id="1.10.110.10:FF:000001">
    <property type="entry name" value="Bifunctional inhibitor/lipid-transfer protein/seed storage 2S albumin superfamily protein"/>
    <property type="match status" value="1"/>
</dbReference>
<proteinExistence type="inferred from homology"/>
<accession>A0A059D1U1</accession>
<evidence type="ECO:0000259" key="11">
    <source>
        <dbReference type="SMART" id="SM00499"/>
    </source>
</evidence>
<dbReference type="AlphaFoldDB" id="A0A059D1U1"/>
<dbReference type="SMART" id="SM00499">
    <property type="entry name" value="AAI"/>
    <property type="match status" value="1"/>
</dbReference>
<dbReference type="OMA" id="MTNAMNC"/>
<dbReference type="InterPro" id="IPR043325">
    <property type="entry name" value="LTSS"/>
</dbReference>
<evidence type="ECO:0000256" key="6">
    <source>
        <dbReference type="ARBA" id="ARBA00023157"/>
    </source>
</evidence>
<dbReference type="EMBL" id="KK198754">
    <property type="protein sequence ID" value="KCW84190.1"/>
    <property type="molecule type" value="Genomic_DNA"/>
</dbReference>
<dbReference type="Gene3D" id="1.10.110.10">
    <property type="entry name" value="Plant lipid-transfer and hydrophobic proteins"/>
    <property type="match status" value="1"/>
</dbReference>
<dbReference type="FunCoup" id="A0A059D1U1">
    <property type="interactions" value="219"/>
</dbReference>
<gene>
    <name evidence="12" type="ORF">EUGRSUZ_B01055</name>
</gene>
<evidence type="ECO:0000256" key="9">
    <source>
        <dbReference type="SAM" id="MobiDB-lite"/>
    </source>
</evidence>
<evidence type="ECO:0000256" key="1">
    <source>
        <dbReference type="ARBA" id="ARBA00004609"/>
    </source>
</evidence>
<protein>
    <recommendedName>
        <fullName evidence="11">Bifunctional inhibitor/plant lipid transfer protein/seed storage helical domain-containing protein</fullName>
    </recommendedName>
</protein>
<feature type="signal peptide" evidence="10">
    <location>
        <begin position="1"/>
        <end position="29"/>
    </location>
</feature>
<evidence type="ECO:0000256" key="2">
    <source>
        <dbReference type="ARBA" id="ARBA00009748"/>
    </source>
</evidence>
<dbReference type="SUPFAM" id="SSF47699">
    <property type="entry name" value="Bifunctional inhibitor/lipid-transfer protein/seed storage 2S albumin"/>
    <property type="match status" value="1"/>
</dbReference>
<evidence type="ECO:0000256" key="4">
    <source>
        <dbReference type="ARBA" id="ARBA00022622"/>
    </source>
</evidence>
<feature type="chain" id="PRO_5001569826" description="Bifunctional inhibitor/plant lipid transfer protein/seed storage helical domain-containing protein" evidence="10">
    <location>
        <begin position="30"/>
        <end position="216"/>
    </location>
</feature>
<dbReference type="Pfam" id="PF14368">
    <property type="entry name" value="LTP_2"/>
    <property type="match status" value="1"/>
</dbReference>
<keyword evidence="3" id="KW-1003">Cell membrane</keyword>
<feature type="compositionally biased region" description="Low complexity" evidence="9">
    <location>
        <begin position="172"/>
        <end position="196"/>
    </location>
</feature>
<reference evidence="12" key="1">
    <citation type="submission" date="2013-07" db="EMBL/GenBank/DDBJ databases">
        <title>The genome of Eucalyptus grandis.</title>
        <authorList>
            <person name="Schmutz J."/>
            <person name="Hayes R."/>
            <person name="Myburg A."/>
            <person name="Tuskan G."/>
            <person name="Grattapaglia D."/>
            <person name="Rokhsar D.S."/>
        </authorList>
    </citation>
    <scope>NUCLEOTIDE SEQUENCE</scope>
    <source>
        <tissue evidence="12">Leaf extractions</tissue>
    </source>
</reference>
<keyword evidence="4" id="KW-0336">GPI-anchor</keyword>
<organism evidence="12">
    <name type="scientific">Eucalyptus grandis</name>
    <name type="common">Flooded gum</name>
    <dbReference type="NCBI Taxonomy" id="71139"/>
    <lineage>
        <taxon>Eukaryota</taxon>
        <taxon>Viridiplantae</taxon>
        <taxon>Streptophyta</taxon>
        <taxon>Embryophyta</taxon>
        <taxon>Tracheophyta</taxon>
        <taxon>Spermatophyta</taxon>
        <taxon>Magnoliopsida</taxon>
        <taxon>eudicotyledons</taxon>
        <taxon>Gunneridae</taxon>
        <taxon>Pentapetalae</taxon>
        <taxon>rosids</taxon>
        <taxon>malvids</taxon>
        <taxon>Myrtales</taxon>
        <taxon>Myrtaceae</taxon>
        <taxon>Myrtoideae</taxon>
        <taxon>Eucalypteae</taxon>
        <taxon>Eucalyptus</taxon>
    </lineage>
</organism>
<dbReference type="OrthoDB" id="1914452at2759"/>
<keyword evidence="4" id="KW-0472">Membrane</keyword>
<comment type="similarity">
    <text evidence="2">Belongs to the plant LTP family.</text>
</comment>
<evidence type="ECO:0000256" key="5">
    <source>
        <dbReference type="ARBA" id="ARBA00022729"/>
    </source>
</evidence>
<feature type="domain" description="Bifunctional inhibitor/plant lipid transfer protein/seed storage helical" evidence="11">
    <location>
        <begin position="35"/>
        <end position="114"/>
    </location>
</feature>
<feature type="region of interest" description="Disordered" evidence="9">
    <location>
        <begin position="121"/>
        <end position="196"/>
    </location>
</feature>
<keyword evidence="7" id="KW-0325">Glycoprotein</keyword>
<name>A0A059D1U1_EUCGR</name>